<dbReference type="Proteomes" id="UP000232003">
    <property type="component" value="Chromosome"/>
</dbReference>
<dbReference type="KEGG" id="nfl:COO91_08601"/>
<sequence length="238" mass="29264">MKQVVRQVKERNKIELQLQNIQYELWRLDDYEYRKLRQNSLDIKDDSNFFRELYFSELLSEDKLNLAELFITLTSLFGDSSDLFDQDRGSFYFPILLVIKKEINTFFYFIRIFDSRGWICYQTSKLFENEADVDKNRIQNEPFEQEFSRQEINNFWSYIYRYLTEYFHSIKLNISVEPFLKRIDSNFILYGYYEHQYFEEGYECEELYRARIQRCCLAVFSPCNKLSLDSGQLLRYWR</sequence>
<evidence type="ECO:0000313" key="2">
    <source>
        <dbReference type="Proteomes" id="UP000232003"/>
    </source>
</evidence>
<gene>
    <name evidence="1" type="ORF">COO91_08601</name>
</gene>
<reference evidence="1 2" key="1">
    <citation type="submission" date="2017-11" db="EMBL/GenBank/DDBJ databases">
        <title>Complete genome of a free-living desiccation-tolerant cyanobacterium and its photosynthetic adaptation to extreme terrestrial habitat.</title>
        <authorList>
            <person name="Shang J."/>
        </authorList>
    </citation>
    <scope>NUCLEOTIDE SEQUENCE [LARGE SCALE GENOMIC DNA]</scope>
    <source>
        <strain evidence="1 2">CCNUN1</strain>
    </source>
</reference>
<organism evidence="1 2">
    <name type="scientific">Nostoc flagelliforme CCNUN1</name>
    <dbReference type="NCBI Taxonomy" id="2038116"/>
    <lineage>
        <taxon>Bacteria</taxon>
        <taxon>Bacillati</taxon>
        <taxon>Cyanobacteriota</taxon>
        <taxon>Cyanophyceae</taxon>
        <taxon>Nostocales</taxon>
        <taxon>Nostocaceae</taxon>
        <taxon>Nostoc</taxon>
    </lineage>
</organism>
<protein>
    <submittedName>
        <fullName evidence="1">Uncharacterized protein</fullName>
    </submittedName>
</protein>
<evidence type="ECO:0000313" key="1">
    <source>
        <dbReference type="EMBL" id="AUB42469.1"/>
    </source>
</evidence>
<dbReference type="EMBL" id="CP024785">
    <property type="protein sequence ID" value="AUB42469.1"/>
    <property type="molecule type" value="Genomic_DNA"/>
</dbReference>
<dbReference type="AlphaFoldDB" id="A0A2K8T482"/>
<name>A0A2K8T482_9NOSO</name>
<keyword evidence="2" id="KW-1185">Reference proteome</keyword>
<accession>A0A2K8T482</accession>
<proteinExistence type="predicted"/>